<dbReference type="InterPro" id="IPR029035">
    <property type="entry name" value="DHS-like_NAD/FAD-binding_dom"/>
</dbReference>
<dbReference type="Proteomes" id="UP000005974">
    <property type="component" value="Unassembled WGS sequence"/>
</dbReference>
<dbReference type="PIRSF" id="PIRSF033541">
    <property type="entry name" value="ORF25P_Sir2"/>
    <property type="match status" value="1"/>
</dbReference>
<dbReference type="Gene3D" id="3.40.50.1220">
    <property type="entry name" value="TPP-binding domain"/>
    <property type="match status" value="1"/>
</dbReference>
<dbReference type="HOGENOM" id="CLU_082728_0_0_10"/>
<evidence type="ECO:0000313" key="2">
    <source>
        <dbReference type="Proteomes" id="UP000005974"/>
    </source>
</evidence>
<gene>
    <name evidence="1" type="ORF">HMPREF1064_02963</name>
</gene>
<dbReference type="AlphaFoldDB" id="I8W186"/>
<protein>
    <submittedName>
        <fullName evidence="1">Uncharacterized protein</fullName>
    </submittedName>
</protein>
<reference evidence="1 2" key="1">
    <citation type="submission" date="2012-02" db="EMBL/GenBank/DDBJ databases">
        <title>The Genome Sequence of Bacteroides dorei CL02T12C06.</title>
        <authorList>
            <consortium name="The Broad Institute Genome Sequencing Platform"/>
            <person name="Earl A."/>
            <person name="Ward D."/>
            <person name="Feldgarden M."/>
            <person name="Gevers D."/>
            <person name="Zitomersky N.L."/>
            <person name="Coyne M.J."/>
            <person name="Comstock L.E."/>
            <person name="Young S.K."/>
            <person name="Zeng Q."/>
            <person name="Gargeya S."/>
            <person name="Fitzgerald M."/>
            <person name="Haas B."/>
            <person name="Abouelleil A."/>
            <person name="Alvarado L."/>
            <person name="Arachchi H.M."/>
            <person name="Berlin A."/>
            <person name="Chapman S.B."/>
            <person name="Gearin G."/>
            <person name="Goldberg J."/>
            <person name="Griggs A."/>
            <person name="Gujja S."/>
            <person name="Hansen M."/>
            <person name="Heiman D."/>
            <person name="Howarth C."/>
            <person name="Larimer J."/>
            <person name="Lui A."/>
            <person name="MacDonald P.J.P."/>
            <person name="McCowen C."/>
            <person name="Montmayeur A."/>
            <person name="Murphy C."/>
            <person name="Neiman D."/>
            <person name="Pearson M."/>
            <person name="Priest M."/>
            <person name="Roberts A."/>
            <person name="Saif S."/>
            <person name="Shea T."/>
            <person name="Sisk P."/>
            <person name="Stolte C."/>
            <person name="Sykes S."/>
            <person name="Wortman J."/>
            <person name="Nusbaum C."/>
            <person name="Birren B."/>
        </authorList>
    </citation>
    <scope>NUCLEOTIDE SEQUENCE [LARGE SCALE GENOMIC DNA]</scope>
    <source>
        <strain evidence="1 2">CL02T12C06</strain>
    </source>
</reference>
<organism evidence="1 2">
    <name type="scientific">Phocaeicola dorei CL02T12C06</name>
    <dbReference type="NCBI Taxonomy" id="997876"/>
    <lineage>
        <taxon>Bacteria</taxon>
        <taxon>Pseudomonadati</taxon>
        <taxon>Bacteroidota</taxon>
        <taxon>Bacteroidia</taxon>
        <taxon>Bacteroidales</taxon>
        <taxon>Bacteroidaceae</taxon>
        <taxon>Phocaeicola</taxon>
    </lineage>
</organism>
<accession>I8W186</accession>
<dbReference type="EMBL" id="AGXJ01000051">
    <property type="protein sequence ID" value="EIY32420.1"/>
    <property type="molecule type" value="Genomic_DNA"/>
</dbReference>
<comment type="caution">
    <text evidence="1">The sequence shown here is derived from an EMBL/GenBank/DDBJ whole genome shotgun (WGS) entry which is preliminary data.</text>
</comment>
<dbReference type="InterPro" id="IPR014583">
    <property type="entry name" value="Uncharacterised_Sir2-like"/>
</dbReference>
<sequence>MKNLNELKEAIQQKNVILFVGSGVSKNLGLPTFSELIDEVARLLHYDSDIFKSLSNYQSLVEYYKIKKKSIGELRSYMDTKWHNPNIQIEKSEIHKLIVDLEFPIIYTTNYDRWLEASFDYYKKEYTKIINVKDFTEIKDGITQIIKFHGDFSDDSSIVLTESSYFERLDFSTPLDIKLRSDMLGKTILFIGYSLEDINMRFLIYKLHKIWDGYRESRPSSFIFLTKPNEIEETILRDRGIISLVSDNDDPGLGLCNFLKSLL</sequence>
<name>I8W186_9BACT</name>
<proteinExistence type="predicted"/>
<dbReference type="RefSeq" id="WP_007846762.1">
    <property type="nucleotide sequence ID" value="NZ_JH724134.1"/>
</dbReference>
<dbReference type="SUPFAM" id="SSF52467">
    <property type="entry name" value="DHS-like NAD/FAD-binding domain"/>
    <property type="match status" value="1"/>
</dbReference>
<dbReference type="OrthoDB" id="78172at2"/>
<dbReference type="Pfam" id="PF13289">
    <property type="entry name" value="SIR2_2"/>
    <property type="match status" value="1"/>
</dbReference>
<dbReference type="PATRIC" id="fig|997876.3.peg.3061"/>
<evidence type="ECO:0000313" key="1">
    <source>
        <dbReference type="EMBL" id="EIY32420.1"/>
    </source>
</evidence>
<keyword evidence="2" id="KW-1185">Reference proteome</keyword>